<reference evidence="7 8" key="2">
    <citation type="submission" date="2018-11" db="EMBL/GenBank/DDBJ databases">
        <authorList>
            <consortium name="Pathogen Informatics"/>
        </authorList>
    </citation>
    <scope>NUCLEOTIDE SEQUENCE [LARGE SCALE GENOMIC DNA]</scope>
    <source>
        <strain evidence="7 8">NST_G2</strain>
    </source>
</reference>
<dbReference type="Proteomes" id="UP000275846">
    <property type="component" value="Unassembled WGS sequence"/>
</dbReference>
<dbReference type="Pfam" id="PF11703">
    <property type="entry name" value="UPF0506"/>
    <property type="match status" value="2"/>
</dbReference>
<dbReference type="WBParaSite" id="SSLN_0001418101-mRNA-1">
    <property type="protein sequence ID" value="SSLN_0001418101-mRNA-1"/>
    <property type="gene ID" value="SSLN_0001418101"/>
</dbReference>
<organism evidence="9">
    <name type="scientific">Schistocephalus solidus</name>
    <name type="common">Tapeworm</name>
    <dbReference type="NCBI Taxonomy" id="70667"/>
    <lineage>
        <taxon>Eukaryota</taxon>
        <taxon>Metazoa</taxon>
        <taxon>Spiralia</taxon>
        <taxon>Lophotrochozoa</taxon>
        <taxon>Platyhelminthes</taxon>
        <taxon>Cestoda</taxon>
        <taxon>Eucestoda</taxon>
        <taxon>Diphyllobothriidea</taxon>
        <taxon>Diphyllobothriidae</taxon>
        <taxon>Schistocephalus</taxon>
    </lineage>
</organism>
<comment type="subcellular location">
    <subcellularLocation>
        <location evidence="1">Secreted</location>
    </subcellularLocation>
</comment>
<evidence type="ECO:0000313" key="7">
    <source>
        <dbReference type="EMBL" id="VDM00052.1"/>
    </source>
</evidence>
<keyword evidence="4" id="KW-0960">Knottin</keyword>
<accession>A0A183TB18</accession>
<gene>
    <name evidence="7" type="ORF">SSLN_LOCUS13666</name>
</gene>
<keyword evidence="8" id="KW-1185">Reference proteome</keyword>
<dbReference type="AlphaFoldDB" id="A0A183TB18"/>
<keyword evidence="3" id="KW-0732">Signal</keyword>
<evidence type="ECO:0000256" key="2">
    <source>
        <dbReference type="ARBA" id="ARBA00022525"/>
    </source>
</evidence>
<evidence type="ECO:0000256" key="4">
    <source>
        <dbReference type="ARBA" id="ARBA00022854"/>
    </source>
</evidence>
<name>A0A183TB18_SCHSO</name>
<feature type="domain" description="UPF0506" evidence="6">
    <location>
        <begin position="14"/>
        <end position="72"/>
    </location>
</feature>
<evidence type="ECO:0000256" key="1">
    <source>
        <dbReference type="ARBA" id="ARBA00004613"/>
    </source>
</evidence>
<sequence length="132" mass="14670">MASAEVIYVRNRICVEKGQFCSNRGLAKCCDGLICDKDGPRSGKCVRCLASGKRCFYNRTCCSKRCSWFTCTTCVKKGQFCSNRGFAKCCDGLICEKDGPRSGKCVRCLSSGKMCVFNSECCSKNCSWFRCE</sequence>
<evidence type="ECO:0000256" key="5">
    <source>
        <dbReference type="ARBA" id="ARBA00023157"/>
    </source>
</evidence>
<protein>
    <submittedName>
        <fullName evidence="9">UPF0506 domain-containing protein</fullName>
    </submittedName>
</protein>
<keyword evidence="5" id="KW-1015">Disulfide bond</keyword>
<evidence type="ECO:0000259" key="6">
    <source>
        <dbReference type="Pfam" id="PF11703"/>
    </source>
</evidence>
<evidence type="ECO:0000313" key="8">
    <source>
        <dbReference type="Proteomes" id="UP000275846"/>
    </source>
</evidence>
<evidence type="ECO:0000313" key="9">
    <source>
        <dbReference type="WBParaSite" id="SSLN_0001418101-mRNA-1"/>
    </source>
</evidence>
<feature type="domain" description="UPF0506" evidence="6">
    <location>
        <begin position="74"/>
        <end position="131"/>
    </location>
</feature>
<dbReference type="OrthoDB" id="6219404at2759"/>
<keyword evidence="2" id="KW-0964">Secreted</keyword>
<dbReference type="EMBL" id="UYSU01038266">
    <property type="protein sequence ID" value="VDM00052.1"/>
    <property type="molecule type" value="Genomic_DNA"/>
</dbReference>
<reference evidence="9" key="1">
    <citation type="submission" date="2016-06" db="UniProtKB">
        <authorList>
            <consortium name="WormBaseParasite"/>
        </authorList>
    </citation>
    <scope>IDENTIFICATION</scope>
</reference>
<proteinExistence type="predicted"/>
<dbReference type="GO" id="GO:0005576">
    <property type="term" value="C:extracellular region"/>
    <property type="evidence" value="ECO:0007669"/>
    <property type="project" value="UniProtKB-SubCell"/>
</dbReference>
<evidence type="ECO:0000256" key="3">
    <source>
        <dbReference type="ARBA" id="ARBA00022729"/>
    </source>
</evidence>
<dbReference type="InterPro" id="IPR021712">
    <property type="entry name" value="UPF0506"/>
</dbReference>